<evidence type="ECO:0000256" key="3">
    <source>
        <dbReference type="ARBA" id="ARBA00022989"/>
    </source>
</evidence>
<dbReference type="InterPro" id="IPR013525">
    <property type="entry name" value="ABC2_TM"/>
</dbReference>
<evidence type="ECO:0000256" key="1">
    <source>
        <dbReference type="ARBA" id="ARBA00004141"/>
    </source>
</evidence>
<feature type="transmembrane region" description="Helical" evidence="5">
    <location>
        <begin position="116"/>
        <end position="138"/>
    </location>
</feature>
<evidence type="ECO:0000313" key="7">
    <source>
        <dbReference type="EMBL" id="MBD3927348.1"/>
    </source>
</evidence>
<keyword evidence="4 5" id="KW-0472">Membrane</keyword>
<dbReference type="Proteomes" id="UP000618818">
    <property type="component" value="Unassembled WGS sequence"/>
</dbReference>
<evidence type="ECO:0000313" key="8">
    <source>
        <dbReference type="Proteomes" id="UP000618818"/>
    </source>
</evidence>
<dbReference type="PANTHER" id="PTHR43229">
    <property type="entry name" value="NODULATION PROTEIN J"/>
    <property type="match status" value="1"/>
</dbReference>
<feature type="transmembrane region" description="Helical" evidence="5">
    <location>
        <begin position="35"/>
        <end position="51"/>
    </location>
</feature>
<keyword evidence="8" id="KW-1185">Reference proteome</keyword>
<protein>
    <submittedName>
        <fullName evidence="7">ABC transporter permease</fullName>
    </submittedName>
</protein>
<keyword evidence="3 5" id="KW-1133">Transmembrane helix</keyword>
<comment type="caution">
    <text evidence="7">The sequence shown here is derived from an EMBL/GenBank/DDBJ whole genome shotgun (WGS) entry which is preliminary data.</text>
</comment>
<feature type="transmembrane region" description="Helical" evidence="5">
    <location>
        <begin position="179"/>
        <end position="198"/>
    </location>
</feature>
<feature type="domain" description="ABC-2 type transporter transmembrane" evidence="6">
    <location>
        <begin position="39"/>
        <end position="227"/>
    </location>
</feature>
<keyword evidence="2 5" id="KW-0812">Transmembrane</keyword>
<dbReference type="PANTHER" id="PTHR43229:SF6">
    <property type="entry name" value="ABC-TYPE MULTIDRUG TRANSPORT SYSTEM, PERMEASE COMPONENT"/>
    <property type="match status" value="1"/>
</dbReference>
<dbReference type="EMBL" id="JACXYZ010000005">
    <property type="protein sequence ID" value="MBD3927348.1"/>
    <property type="molecule type" value="Genomic_DNA"/>
</dbReference>
<feature type="transmembrane region" description="Helical" evidence="5">
    <location>
        <begin position="150"/>
        <end position="173"/>
    </location>
</feature>
<evidence type="ECO:0000256" key="4">
    <source>
        <dbReference type="ARBA" id="ARBA00023136"/>
    </source>
</evidence>
<feature type="transmembrane region" description="Helical" evidence="5">
    <location>
        <begin position="243"/>
        <end position="265"/>
    </location>
</feature>
<feature type="transmembrane region" description="Helical" evidence="5">
    <location>
        <begin position="203"/>
        <end position="223"/>
    </location>
</feature>
<feature type="transmembrane region" description="Helical" evidence="5">
    <location>
        <begin position="63"/>
        <end position="87"/>
    </location>
</feature>
<evidence type="ECO:0000256" key="5">
    <source>
        <dbReference type="SAM" id="Phobius"/>
    </source>
</evidence>
<proteinExistence type="predicted"/>
<reference evidence="7 8" key="1">
    <citation type="submission" date="2020-09" db="EMBL/GenBank/DDBJ databases">
        <title>novel species in genus Nocardioides.</title>
        <authorList>
            <person name="Zhang G."/>
        </authorList>
    </citation>
    <scope>NUCLEOTIDE SEQUENCE [LARGE SCALE GENOMIC DNA]</scope>
    <source>
        <strain evidence="7 8">KCTC 39551</strain>
    </source>
</reference>
<organism evidence="7 8">
    <name type="scientific">Nocardioides cavernae</name>
    <dbReference type="NCBI Taxonomy" id="1921566"/>
    <lineage>
        <taxon>Bacteria</taxon>
        <taxon>Bacillati</taxon>
        <taxon>Actinomycetota</taxon>
        <taxon>Actinomycetes</taxon>
        <taxon>Propionibacteriales</taxon>
        <taxon>Nocardioidaceae</taxon>
        <taxon>Nocardioides</taxon>
    </lineage>
</organism>
<sequence>MSTTSGGPAVLRAVRLGLHRGWTEFMLSLRSSQDQWFYLFTAFLAVGYLYLRRDTPVDDTGLLLPSVALPSILAGLIAFGLVIGPAYSLAMEKEDGTLLRAKAVPNGLTGYFSGQLLFHSASLVPQTIAVLVPSFLLFEDLMSHPSGWFTVGWVTVLGLLALLPIGMMIGAVVPGVQKVGMWGMLPVMALAGISGIFYPVQALWGWVQVVAQVFPMYWLGLGMRSAFLPDSYVAAEIAGSWRTWQTVVVLGAWAIVGAVVAPALLRRMARRQSGSTVAAAREAATQWVK</sequence>
<comment type="subcellular location">
    <subcellularLocation>
        <location evidence="1">Membrane</location>
        <topology evidence="1">Multi-pass membrane protein</topology>
    </subcellularLocation>
</comment>
<gene>
    <name evidence="7" type="ORF">IEZ26_22185</name>
</gene>
<dbReference type="RefSeq" id="WP_191197200.1">
    <property type="nucleotide sequence ID" value="NZ_JACXYZ010000005.1"/>
</dbReference>
<name>A0ABR8NGT6_9ACTN</name>
<evidence type="ECO:0000259" key="6">
    <source>
        <dbReference type="Pfam" id="PF01061"/>
    </source>
</evidence>
<accession>A0ABR8NGT6</accession>
<evidence type="ECO:0000256" key="2">
    <source>
        <dbReference type="ARBA" id="ARBA00022692"/>
    </source>
</evidence>
<dbReference type="Pfam" id="PF01061">
    <property type="entry name" value="ABC2_membrane"/>
    <property type="match status" value="1"/>
</dbReference>
<dbReference type="InterPro" id="IPR051784">
    <property type="entry name" value="Nod_factor_ABC_transporter"/>
</dbReference>